<name>A0ACB8UMB1_9EURO</name>
<organism evidence="1">
    <name type="scientific">Ophidiomyces ophidiicola</name>
    <dbReference type="NCBI Taxonomy" id="1387563"/>
    <lineage>
        <taxon>Eukaryota</taxon>
        <taxon>Fungi</taxon>
        <taxon>Dikarya</taxon>
        <taxon>Ascomycota</taxon>
        <taxon>Pezizomycotina</taxon>
        <taxon>Eurotiomycetes</taxon>
        <taxon>Eurotiomycetidae</taxon>
        <taxon>Onygenales</taxon>
        <taxon>Onygenaceae</taxon>
        <taxon>Ophidiomyces</taxon>
    </lineage>
</organism>
<reference evidence="1" key="1">
    <citation type="journal article" date="2022" name="bioRxiv">
        <title>Population genetic analysis of Ophidiomyces ophidiicola, the causative agent of snake fungal disease, indicates recent introductions to the USA.</title>
        <authorList>
            <person name="Ladner J.T."/>
            <person name="Palmer J.M."/>
            <person name="Ettinger C.L."/>
            <person name="Stajich J.E."/>
            <person name="Farrell T.M."/>
            <person name="Glorioso B.M."/>
            <person name="Lawson B."/>
            <person name="Price S.J."/>
            <person name="Stengle A.G."/>
            <person name="Grear D.A."/>
            <person name="Lorch J.M."/>
        </authorList>
    </citation>
    <scope>NUCLEOTIDE SEQUENCE</scope>
    <source>
        <strain evidence="1">NWHC 24266-5</strain>
    </source>
</reference>
<proteinExistence type="predicted"/>
<evidence type="ECO:0000313" key="1">
    <source>
        <dbReference type="EMBL" id="KAI2381221.1"/>
    </source>
</evidence>
<comment type="caution">
    <text evidence="1">The sequence shown here is derived from an EMBL/GenBank/DDBJ whole genome shotgun (WGS) entry which is preliminary data.</text>
</comment>
<accession>A0ACB8UMB1</accession>
<gene>
    <name evidence="1" type="ORF">LOY88_006814</name>
</gene>
<protein>
    <submittedName>
        <fullName evidence="1">Uncharacterized protein</fullName>
    </submittedName>
</protein>
<sequence length="248" mass="26877">MQLSSFLGATLLAASSFVARGAAHASSQPPMYFGMLLFPSFQALDVFGPLDALNLLAATRTLNLSLIAASLDPVSTKSRSKLMNKFNSTFGESVVPTHTFSTAPENLEVLFVPGGIGTLAPDIVPAIQFIKETYPKLRYIISVCTGAQLLARAGVLDNRSATTNKQSWNNVVKTGPKVKWVQEARWVVDGNVWTSSGVSAGIDVTLAFIDSVYGTIIGKQVADWMEYERTTDWQNDPFVSKINNTVRP</sequence>
<dbReference type="EMBL" id="JALBCA010000228">
    <property type="protein sequence ID" value="KAI2381221.1"/>
    <property type="molecule type" value="Genomic_DNA"/>
</dbReference>